<dbReference type="PROSITE" id="PS51318">
    <property type="entry name" value="TAT"/>
    <property type="match status" value="1"/>
</dbReference>
<name>A0AAD3P237_9RHOB</name>
<keyword evidence="3" id="KW-1015">Disulfide bond</keyword>
<sequence length="212" mass="23306">MPDRKLPSRNRREFLQTGLATGAVIITGIPASAQENPMPDGLRQALEHEKLGAVLGNPSGDVTLTEFFDYNCPYCRASVADLHRLILEDQQLRVVLREWPVFGAGSLYCAKVSLASLRQGKFWQFHTSLMRIKGPADDKSAIATASSVGLNMGQLRRDMEDINIARQIEHSWILAENMGLSGTPTYIAGDFGAFGQQSLDELRSMIAEVRGA</sequence>
<keyword evidence="2" id="KW-0560">Oxidoreductase</keyword>
<dbReference type="SUPFAM" id="SSF52833">
    <property type="entry name" value="Thioredoxin-like"/>
    <property type="match status" value="1"/>
</dbReference>
<feature type="domain" description="Thioredoxin" evidence="5">
    <location>
        <begin position="25"/>
        <end position="211"/>
    </location>
</feature>
<dbReference type="InterPro" id="IPR013766">
    <property type="entry name" value="Thioredoxin_domain"/>
</dbReference>
<accession>A0AAD3P237</accession>
<keyword evidence="4" id="KW-0676">Redox-active center</keyword>
<dbReference type="PANTHER" id="PTHR13887">
    <property type="entry name" value="GLUTATHIONE S-TRANSFERASE KAPPA"/>
    <property type="match status" value="1"/>
</dbReference>
<dbReference type="PROSITE" id="PS51352">
    <property type="entry name" value="THIOREDOXIN_2"/>
    <property type="match status" value="1"/>
</dbReference>
<dbReference type="AlphaFoldDB" id="A0AAD3P237"/>
<dbReference type="GO" id="GO:0016491">
    <property type="term" value="F:oxidoreductase activity"/>
    <property type="evidence" value="ECO:0007669"/>
    <property type="project" value="UniProtKB-KW"/>
</dbReference>
<comment type="caution">
    <text evidence="6">The sequence shown here is derived from an EMBL/GenBank/DDBJ whole genome shotgun (WGS) entry which is preliminary data.</text>
</comment>
<proteinExistence type="predicted"/>
<protein>
    <recommendedName>
        <fullName evidence="5">Thioredoxin domain-containing protein</fullName>
    </recommendedName>
</protein>
<evidence type="ECO:0000256" key="3">
    <source>
        <dbReference type="ARBA" id="ARBA00023157"/>
    </source>
</evidence>
<keyword evidence="1" id="KW-0732">Signal</keyword>
<evidence type="ECO:0000259" key="5">
    <source>
        <dbReference type="PROSITE" id="PS51352"/>
    </source>
</evidence>
<evidence type="ECO:0000313" key="7">
    <source>
        <dbReference type="Proteomes" id="UP001143349"/>
    </source>
</evidence>
<keyword evidence="7" id="KW-1185">Reference proteome</keyword>
<dbReference type="Proteomes" id="UP001143349">
    <property type="component" value="Unassembled WGS sequence"/>
</dbReference>
<dbReference type="InterPro" id="IPR036249">
    <property type="entry name" value="Thioredoxin-like_sf"/>
</dbReference>
<gene>
    <name evidence="6" type="ORF">GCM10017635_31960</name>
</gene>
<evidence type="ECO:0000256" key="4">
    <source>
        <dbReference type="ARBA" id="ARBA00023284"/>
    </source>
</evidence>
<dbReference type="EMBL" id="BSFH01000094">
    <property type="protein sequence ID" value="GLK65719.1"/>
    <property type="molecule type" value="Genomic_DNA"/>
</dbReference>
<dbReference type="RefSeq" id="WP_010394283.1">
    <property type="nucleotide sequence ID" value="NZ_BSFH01000094.1"/>
</dbReference>
<evidence type="ECO:0000256" key="2">
    <source>
        <dbReference type="ARBA" id="ARBA00023002"/>
    </source>
</evidence>
<dbReference type="PANTHER" id="PTHR13887:SF14">
    <property type="entry name" value="DISULFIDE BOND FORMATION PROTEIN D"/>
    <property type="match status" value="1"/>
</dbReference>
<evidence type="ECO:0000256" key="1">
    <source>
        <dbReference type="ARBA" id="ARBA00022729"/>
    </source>
</evidence>
<dbReference type="Pfam" id="PF01323">
    <property type="entry name" value="DSBA"/>
    <property type="match status" value="1"/>
</dbReference>
<reference evidence="6" key="1">
    <citation type="journal article" date="2014" name="Int. J. Syst. Evol. Microbiol.">
        <title>Complete genome sequence of Corynebacterium casei LMG S-19264T (=DSM 44701T), isolated from a smear-ripened cheese.</title>
        <authorList>
            <consortium name="US DOE Joint Genome Institute (JGI-PGF)"/>
            <person name="Walter F."/>
            <person name="Albersmeier A."/>
            <person name="Kalinowski J."/>
            <person name="Ruckert C."/>
        </authorList>
    </citation>
    <scope>NUCLEOTIDE SEQUENCE</scope>
    <source>
        <strain evidence="6">VKM B-2222</strain>
    </source>
</reference>
<dbReference type="Gene3D" id="3.40.30.10">
    <property type="entry name" value="Glutaredoxin"/>
    <property type="match status" value="1"/>
</dbReference>
<evidence type="ECO:0000313" key="6">
    <source>
        <dbReference type="EMBL" id="GLK65719.1"/>
    </source>
</evidence>
<organism evidence="6 7">
    <name type="scientific">Paracoccus kondratievae</name>
    <dbReference type="NCBI Taxonomy" id="135740"/>
    <lineage>
        <taxon>Bacteria</taxon>
        <taxon>Pseudomonadati</taxon>
        <taxon>Pseudomonadota</taxon>
        <taxon>Alphaproteobacteria</taxon>
        <taxon>Rhodobacterales</taxon>
        <taxon>Paracoccaceae</taxon>
        <taxon>Paracoccus</taxon>
    </lineage>
</organism>
<dbReference type="InterPro" id="IPR006311">
    <property type="entry name" value="TAT_signal"/>
</dbReference>
<dbReference type="CDD" id="cd03023">
    <property type="entry name" value="DsbA_Com1_like"/>
    <property type="match status" value="1"/>
</dbReference>
<dbReference type="InterPro" id="IPR001853">
    <property type="entry name" value="DSBA-like_thioredoxin_dom"/>
</dbReference>
<reference evidence="6" key="2">
    <citation type="submission" date="2023-01" db="EMBL/GenBank/DDBJ databases">
        <authorList>
            <person name="Sun Q."/>
            <person name="Evtushenko L."/>
        </authorList>
    </citation>
    <scope>NUCLEOTIDE SEQUENCE</scope>
    <source>
        <strain evidence="6">VKM B-2222</strain>
    </source>
</reference>